<comment type="similarity">
    <text evidence="2">Belongs to the peptidase S1 family. CLIP subfamily.</text>
</comment>
<dbReference type="Pfam" id="PF00089">
    <property type="entry name" value="Trypsin"/>
    <property type="match status" value="1"/>
</dbReference>
<feature type="region of interest" description="Disordered" evidence="3">
    <location>
        <begin position="192"/>
        <end position="218"/>
    </location>
</feature>
<name>A0A9J6GEP7_HAELO</name>
<evidence type="ECO:0000256" key="2">
    <source>
        <dbReference type="ARBA" id="ARBA00024195"/>
    </source>
</evidence>
<dbReference type="Proteomes" id="UP000821853">
    <property type="component" value="Chromosome 4"/>
</dbReference>
<dbReference type="PROSITE" id="PS00135">
    <property type="entry name" value="TRYPSIN_SER"/>
    <property type="match status" value="1"/>
</dbReference>
<dbReference type="InterPro" id="IPR009003">
    <property type="entry name" value="Peptidase_S1_PA"/>
</dbReference>
<dbReference type="InterPro" id="IPR043504">
    <property type="entry name" value="Peptidase_S1_PA_chymotrypsin"/>
</dbReference>
<evidence type="ECO:0000256" key="3">
    <source>
        <dbReference type="SAM" id="MobiDB-lite"/>
    </source>
</evidence>
<dbReference type="InterPro" id="IPR033116">
    <property type="entry name" value="TRYPSIN_SER"/>
</dbReference>
<dbReference type="InterPro" id="IPR001254">
    <property type="entry name" value="Trypsin_dom"/>
</dbReference>
<dbReference type="CDD" id="cd00190">
    <property type="entry name" value="Tryp_SPc"/>
    <property type="match status" value="1"/>
</dbReference>
<evidence type="ECO:0000256" key="1">
    <source>
        <dbReference type="ARBA" id="ARBA00023157"/>
    </source>
</evidence>
<feature type="compositionally biased region" description="Polar residues" evidence="3">
    <location>
        <begin position="202"/>
        <end position="215"/>
    </location>
</feature>
<accession>A0A9J6GEP7</accession>
<feature type="domain" description="Peptidase S1" evidence="4">
    <location>
        <begin position="1"/>
        <end position="245"/>
    </location>
</feature>
<comment type="caution">
    <text evidence="5">The sequence shown here is derived from an EMBL/GenBank/DDBJ whole genome shotgun (WGS) entry which is preliminary data.</text>
</comment>
<dbReference type="SUPFAM" id="SSF50494">
    <property type="entry name" value="Trypsin-like serine proteases"/>
    <property type="match status" value="1"/>
</dbReference>
<dbReference type="OrthoDB" id="6428296at2759"/>
<dbReference type="VEuPathDB" id="VectorBase:HLOH_050077"/>
<keyword evidence="6" id="KW-1185">Reference proteome</keyword>
<evidence type="ECO:0000313" key="6">
    <source>
        <dbReference type="Proteomes" id="UP000821853"/>
    </source>
</evidence>
<dbReference type="FunFam" id="2.40.10.10:FF:000002">
    <property type="entry name" value="Transmembrane protease serine"/>
    <property type="match status" value="1"/>
</dbReference>
<dbReference type="PANTHER" id="PTHR24252:SF7">
    <property type="entry name" value="HYALIN"/>
    <property type="match status" value="1"/>
</dbReference>
<proteinExistence type="inferred from homology"/>
<dbReference type="EMBL" id="JABSTR010000006">
    <property type="protein sequence ID" value="KAH9373271.1"/>
    <property type="molecule type" value="Genomic_DNA"/>
</dbReference>
<sequence length="300" mass="32705">MGVRTRTHGLSRTPNADYRRPTSQRPGKRHCGLQEAGEKTRGGEGVFLSPAYSSDHQAPPVELETLENDYALLELRTPLDFEGRHKHLMPVCLPEPNQGFEEQNCTISGWGLTKDRSQGGKIPAKLQKADVPVVKHATCKEYYQSINEVKEETMICAGPEEGGRSVCQGDSGGPLQCPRADGRYVLAASPRGASPALRPGSLESSHASPRAQTGSAAWPDKCPEGGAIKMRPSFLASISPFLAGWGAHFPPCGMHILFVLPIICKHFHKKKLDKPRFLSSSGFLTGDLRFVCSLSGREKY</sequence>
<organism evidence="5 6">
    <name type="scientific">Haemaphysalis longicornis</name>
    <name type="common">Bush tick</name>
    <dbReference type="NCBI Taxonomy" id="44386"/>
    <lineage>
        <taxon>Eukaryota</taxon>
        <taxon>Metazoa</taxon>
        <taxon>Ecdysozoa</taxon>
        <taxon>Arthropoda</taxon>
        <taxon>Chelicerata</taxon>
        <taxon>Arachnida</taxon>
        <taxon>Acari</taxon>
        <taxon>Parasitiformes</taxon>
        <taxon>Ixodida</taxon>
        <taxon>Ixodoidea</taxon>
        <taxon>Ixodidae</taxon>
        <taxon>Haemaphysalinae</taxon>
        <taxon>Haemaphysalis</taxon>
    </lineage>
</organism>
<dbReference type="GO" id="GO:0004252">
    <property type="term" value="F:serine-type endopeptidase activity"/>
    <property type="evidence" value="ECO:0007669"/>
    <property type="project" value="InterPro"/>
</dbReference>
<dbReference type="InterPro" id="IPR001314">
    <property type="entry name" value="Peptidase_S1A"/>
</dbReference>
<dbReference type="PANTHER" id="PTHR24252">
    <property type="entry name" value="ACROSIN-RELATED"/>
    <property type="match status" value="1"/>
</dbReference>
<protein>
    <recommendedName>
        <fullName evidence="4">Peptidase S1 domain-containing protein</fullName>
    </recommendedName>
</protein>
<dbReference type="SMART" id="SM00020">
    <property type="entry name" value="Tryp_SPc"/>
    <property type="match status" value="1"/>
</dbReference>
<dbReference type="PRINTS" id="PR00722">
    <property type="entry name" value="CHYMOTRYPSIN"/>
</dbReference>
<gene>
    <name evidence="5" type="ORF">HPB48_005016</name>
</gene>
<dbReference type="AlphaFoldDB" id="A0A9J6GEP7"/>
<dbReference type="PROSITE" id="PS50240">
    <property type="entry name" value="TRYPSIN_DOM"/>
    <property type="match status" value="1"/>
</dbReference>
<evidence type="ECO:0000313" key="5">
    <source>
        <dbReference type="EMBL" id="KAH9373271.1"/>
    </source>
</evidence>
<keyword evidence="1" id="KW-1015">Disulfide bond</keyword>
<dbReference type="GO" id="GO:0006508">
    <property type="term" value="P:proteolysis"/>
    <property type="evidence" value="ECO:0007669"/>
    <property type="project" value="InterPro"/>
</dbReference>
<dbReference type="Gene3D" id="2.40.10.10">
    <property type="entry name" value="Trypsin-like serine proteases"/>
    <property type="match status" value="1"/>
</dbReference>
<feature type="region of interest" description="Disordered" evidence="3">
    <location>
        <begin position="1"/>
        <end position="43"/>
    </location>
</feature>
<reference evidence="5 6" key="1">
    <citation type="journal article" date="2020" name="Cell">
        <title>Large-Scale Comparative Analyses of Tick Genomes Elucidate Their Genetic Diversity and Vector Capacities.</title>
        <authorList>
            <consortium name="Tick Genome and Microbiome Consortium (TIGMIC)"/>
            <person name="Jia N."/>
            <person name="Wang J."/>
            <person name="Shi W."/>
            <person name="Du L."/>
            <person name="Sun Y."/>
            <person name="Zhan W."/>
            <person name="Jiang J.F."/>
            <person name="Wang Q."/>
            <person name="Zhang B."/>
            <person name="Ji P."/>
            <person name="Bell-Sakyi L."/>
            <person name="Cui X.M."/>
            <person name="Yuan T.T."/>
            <person name="Jiang B.G."/>
            <person name="Yang W.F."/>
            <person name="Lam T.T."/>
            <person name="Chang Q.C."/>
            <person name="Ding S.J."/>
            <person name="Wang X.J."/>
            <person name="Zhu J.G."/>
            <person name="Ruan X.D."/>
            <person name="Zhao L."/>
            <person name="Wei J.T."/>
            <person name="Ye R.Z."/>
            <person name="Que T.C."/>
            <person name="Du C.H."/>
            <person name="Zhou Y.H."/>
            <person name="Cheng J.X."/>
            <person name="Dai P.F."/>
            <person name="Guo W.B."/>
            <person name="Han X.H."/>
            <person name="Huang E.J."/>
            <person name="Li L.F."/>
            <person name="Wei W."/>
            <person name="Gao Y.C."/>
            <person name="Liu J.Z."/>
            <person name="Shao H.Z."/>
            <person name="Wang X."/>
            <person name="Wang C.C."/>
            <person name="Yang T.C."/>
            <person name="Huo Q.B."/>
            <person name="Li W."/>
            <person name="Chen H.Y."/>
            <person name="Chen S.E."/>
            <person name="Zhou L.G."/>
            <person name="Ni X.B."/>
            <person name="Tian J.H."/>
            <person name="Sheng Y."/>
            <person name="Liu T."/>
            <person name="Pan Y.S."/>
            <person name="Xia L.Y."/>
            <person name="Li J."/>
            <person name="Zhao F."/>
            <person name="Cao W.C."/>
        </authorList>
    </citation>
    <scope>NUCLEOTIDE SEQUENCE [LARGE SCALE GENOMIC DNA]</scope>
    <source>
        <strain evidence="5">HaeL-2018</strain>
    </source>
</reference>
<evidence type="ECO:0000259" key="4">
    <source>
        <dbReference type="PROSITE" id="PS50240"/>
    </source>
</evidence>